<evidence type="ECO:0000313" key="5">
    <source>
        <dbReference type="Ensembl" id="ENSCMIP00000035815.1"/>
    </source>
</evidence>
<dbReference type="GO" id="GO:0003779">
    <property type="term" value="F:actin binding"/>
    <property type="evidence" value="ECO:0007669"/>
    <property type="project" value="TreeGrafter"/>
</dbReference>
<name>A0A4W3JV85_CALMI</name>
<keyword evidence="1" id="KW-0479">Metal-binding</keyword>
<feature type="region of interest" description="Disordered" evidence="3">
    <location>
        <begin position="366"/>
        <end position="408"/>
    </location>
</feature>
<organism evidence="5 6">
    <name type="scientific">Callorhinchus milii</name>
    <name type="common">Ghost shark</name>
    <dbReference type="NCBI Taxonomy" id="7868"/>
    <lineage>
        <taxon>Eukaryota</taxon>
        <taxon>Metazoa</taxon>
        <taxon>Chordata</taxon>
        <taxon>Craniata</taxon>
        <taxon>Vertebrata</taxon>
        <taxon>Chondrichthyes</taxon>
        <taxon>Holocephali</taxon>
        <taxon>Chimaeriformes</taxon>
        <taxon>Callorhinchidae</taxon>
        <taxon>Callorhinchus</taxon>
    </lineage>
</organism>
<dbReference type="PANTHER" id="PTHR14555">
    <property type="entry name" value="MYELIN-ASSOCIATED OLIGODENDROCYTIC BASIC PROTEIN MOBP -RELATED"/>
    <property type="match status" value="1"/>
</dbReference>
<dbReference type="GeneTree" id="ENSGT00950000183138"/>
<feature type="compositionally biased region" description="Basic and acidic residues" evidence="3">
    <location>
        <begin position="425"/>
        <end position="434"/>
    </location>
</feature>
<reference evidence="5" key="5">
    <citation type="submission" date="2025-09" db="UniProtKB">
        <authorList>
            <consortium name="Ensembl"/>
        </authorList>
    </citation>
    <scope>IDENTIFICATION</scope>
</reference>
<dbReference type="Gene3D" id="1.20.5.170">
    <property type="match status" value="1"/>
</dbReference>
<accession>A0A4W3JV85</accession>
<evidence type="ECO:0000256" key="2">
    <source>
        <dbReference type="ARBA" id="ARBA00022833"/>
    </source>
</evidence>
<sequence length="516" mass="58193">MSQTPQVRRSKRLLSVHPVDFDIESEYSTQSRRQSFQLPSPLYDRNGLQESYSEFSFTGSGPTDGGSRRGSLFAEADLASVFRDIIQEKGHSIAMPEQQFSTEIRMEVNARRKSLDRTKSEEIFHREHRLPRTRSVPRVWNLSGDTDLHRLLPQEKHSAQYYADMESSEDELAPEYPVYQRHFIRHRNRSGSQENSGSQSPNLKGRHTSVSPVGSEASGVLTDADIEEEKLKKKLGELANNISDKGLSSEEENGRRKIERQQELSSSSEEIQNDAVKRSSAVALCDITTEALRTINVTEKALCDLAGADGLRYEASSNRSSHLILGEKGPSASEAKDTDEAYRKLEENVYMAAGTNYNLERQLQELEERARSRESHTTSTTDSELSELEDKVASAAAQVQHTESEVSDIENRIAALRAAGVSVSSEEKPKRKQDGQAAALQQPIRRKVSNSSATNNDAFDRNSQYKGSLTQRNPSNKRRLDHVFAVRWHSFCCFFLLSQTLTLTCVLFYRHPYQPK</sequence>
<feature type="domain" description="Rab effector MyRIP/Melanophilin" evidence="4">
    <location>
        <begin position="178"/>
        <end position="472"/>
    </location>
</feature>
<dbReference type="GO" id="GO:0008270">
    <property type="term" value="F:zinc ion binding"/>
    <property type="evidence" value="ECO:0007669"/>
    <property type="project" value="UniProtKB-KW"/>
</dbReference>
<evidence type="ECO:0000256" key="3">
    <source>
        <dbReference type="SAM" id="MobiDB-lite"/>
    </source>
</evidence>
<keyword evidence="1" id="KW-0863">Zinc-finger</keyword>
<feature type="region of interest" description="Disordered" evidence="3">
    <location>
        <begin position="243"/>
        <end position="275"/>
    </location>
</feature>
<reference evidence="6" key="1">
    <citation type="journal article" date="2006" name="Science">
        <title>Ancient noncoding elements conserved in the human genome.</title>
        <authorList>
            <person name="Venkatesh B."/>
            <person name="Kirkness E.F."/>
            <person name="Loh Y.H."/>
            <person name="Halpern A.L."/>
            <person name="Lee A.P."/>
            <person name="Johnson J."/>
            <person name="Dandona N."/>
            <person name="Viswanathan L.D."/>
            <person name="Tay A."/>
            <person name="Venter J.C."/>
            <person name="Strausberg R.L."/>
            <person name="Brenner S."/>
        </authorList>
    </citation>
    <scope>NUCLEOTIDE SEQUENCE [LARGE SCALE GENOMIC DNA]</scope>
</reference>
<dbReference type="InterPro" id="IPR006788">
    <property type="entry name" value="Myrip/Melanophilin"/>
</dbReference>
<evidence type="ECO:0000256" key="1">
    <source>
        <dbReference type="ARBA" id="ARBA00022771"/>
    </source>
</evidence>
<gene>
    <name evidence="5" type="primary">LOC103186699</name>
</gene>
<feature type="compositionally biased region" description="Basic and acidic residues" evidence="3">
    <location>
        <begin position="366"/>
        <end position="376"/>
    </location>
</feature>
<keyword evidence="2" id="KW-0862">Zinc</keyword>
<evidence type="ECO:0000313" key="6">
    <source>
        <dbReference type="Proteomes" id="UP000314986"/>
    </source>
</evidence>
<keyword evidence="6" id="KW-1185">Reference proteome</keyword>
<dbReference type="PANTHER" id="PTHR14555:SF1">
    <property type="entry name" value="MELANOPHILIN"/>
    <property type="match status" value="1"/>
</dbReference>
<proteinExistence type="predicted"/>
<reference evidence="6" key="3">
    <citation type="journal article" date="2014" name="Nature">
        <title>Elephant shark genome provides unique insights into gnathostome evolution.</title>
        <authorList>
            <consortium name="International Elephant Shark Genome Sequencing Consortium"/>
            <person name="Venkatesh B."/>
            <person name="Lee A.P."/>
            <person name="Ravi V."/>
            <person name="Maurya A.K."/>
            <person name="Lian M.M."/>
            <person name="Swann J.B."/>
            <person name="Ohta Y."/>
            <person name="Flajnik M.F."/>
            <person name="Sutoh Y."/>
            <person name="Kasahara M."/>
            <person name="Hoon S."/>
            <person name="Gangu V."/>
            <person name="Roy S.W."/>
            <person name="Irimia M."/>
            <person name="Korzh V."/>
            <person name="Kondrychyn I."/>
            <person name="Lim Z.W."/>
            <person name="Tay B.H."/>
            <person name="Tohari S."/>
            <person name="Kong K.W."/>
            <person name="Ho S."/>
            <person name="Lorente-Galdos B."/>
            <person name="Quilez J."/>
            <person name="Marques-Bonet T."/>
            <person name="Raney B.J."/>
            <person name="Ingham P.W."/>
            <person name="Tay A."/>
            <person name="Hillier L.W."/>
            <person name="Minx P."/>
            <person name="Boehm T."/>
            <person name="Wilson R.K."/>
            <person name="Brenner S."/>
            <person name="Warren W.C."/>
        </authorList>
    </citation>
    <scope>NUCLEOTIDE SEQUENCE [LARGE SCALE GENOMIC DNA]</scope>
</reference>
<dbReference type="Proteomes" id="UP000314986">
    <property type="component" value="Unassembled WGS sequence"/>
</dbReference>
<dbReference type="GO" id="GO:0030864">
    <property type="term" value="C:cortical actin cytoskeleton"/>
    <property type="evidence" value="ECO:0007669"/>
    <property type="project" value="TreeGrafter"/>
</dbReference>
<dbReference type="Ensembl" id="ENSCMIT00000036345.1">
    <property type="protein sequence ID" value="ENSCMIP00000035815.1"/>
    <property type="gene ID" value="ENSCMIG00000015147.1"/>
</dbReference>
<protein>
    <recommendedName>
        <fullName evidence="4">Rab effector MyRIP/Melanophilin domain-containing protein</fullName>
    </recommendedName>
</protein>
<feature type="compositionally biased region" description="Polar residues" evidence="3">
    <location>
        <begin position="449"/>
        <end position="474"/>
    </location>
</feature>
<feature type="compositionally biased region" description="Polar residues" evidence="3">
    <location>
        <begin position="190"/>
        <end position="212"/>
    </location>
</feature>
<reference evidence="6" key="2">
    <citation type="journal article" date="2007" name="PLoS Biol.">
        <title>Survey sequencing and comparative analysis of the elephant shark (Callorhinchus milii) genome.</title>
        <authorList>
            <person name="Venkatesh B."/>
            <person name="Kirkness E.F."/>
            <person name="Loh Y.H."/>
            <person name="Halpern A.L."/>
            <person name="Lee A.P."/>
            <person name="Johnson J."/>
            <person name="Dandona N."/>
            <person name="Viswanathan L.D."/>
            <person name="Tay A."/>
            <person name="Venter J.C."/>
            <person name="Strausberg R.L."/>
            <person name="Brenner S."/>
        </authorList>
    </citation>
    <scope>NUCLEOTIDE SEQUENCE [LARGE SCALE GENOMIC DNA]</scope>
</reference>
<reference evidence="5" key="4">
    <citation type="submission" date="2025-08" db="UniProtKB">
        <authorList>
            <consortium name="Ensembl"/>
        </authorList>
    </citation>
    <scope>IDENTIFICATION</scope>
</reference>
<dbReference type="GO" id="GO:0017022">
    <property type="term" value="F:myosin binding"/>
    <property type="evidence" value="ECO:0007669"/>
    <property type="project" value="TreeGrafter"/>
</dbReference>
<dbReference type="Pfam" id="PF04698">
    <property type="entry name" value="Rab_eff_C"/>
    <property type="match status" value="1"/>
</dbReference>
<feature type="region of interest" description="Disordered" evidence="3">
    <location>
        <begin position="420"/>
        <end position="474"/>
    </location>
</feature>
<evidence type="ECO:0000259" key="4">
    <source>
        <dbReference type="Pfam" id="PF04698"/>
    </source>
</evidence>
<dbReference type="InterPro" id="IPR051745">
    <property type="entry name" value="Intracell_Transport_Effector"/>
</dbReference>
<feature type="region of interest" description="Disordered" evidence="3">
    <location>
        <begin position="187"/>
        <end position="222"/>
    </location>
</feature>
<dbReference type="AlphaFoldDB" id="A0A4W3JV85"/>
<feature type="compositionally biased region" description="Basic and acidic residues" evidence="3">
    <location>
        <begin position="252"/>
        <end position="262"/>
    </location>
</feature>